<dbReference type="Pfam" id="PF12697">
    <property type="entry name" value="Abhydrolase_6"/>
    <property type="match status" value="1"/>
</dbReference>
<dbReference type="GO" id="GO:0016787">
    <property type="term" value="F:hydrolase activity"/>
    <property type="evidence" value="ECO:0007669"/>
    <property type="project" value="UniProtKB-KW"/>
</dbReference>
<organism evidence="2 3">
    <name type="scientific">Actinomadura parmotrematis</name>
    <dbReference type="NCBI Taxonomy" id="2864039"/>
    <lineage>
        <taxon>Bacteria</taxon>
        <taxon>Bacillati</taxon>
        <taxon>Actinomycetota</taxon>
        <taxon>Actinomycetes</taxon>
        <taxon>Streptosporangiales</taxon>
        <taxon>Thermomonosporaceae</taxon>
        <taxon>Actinomadura</taxon>
    </lineage>
</organism>
<evidence type="ECO:0000259" key="1">
    <source>
        <dbReference type="Pfam" id="PF12697"/>
    </source>
</evidence>
<keyword evidence="2" id="KW-0378">Hydrolase</keyword>
<dbReference type="InterPro" id="IPR029058">
    <property type="entry name" value="AB_hydrolase_fold"/>
</dbReference>
<dbReference type="InterPro" id="IPR050266">
    <property type="entry name" value="AB_hydrolase_sf"/>
</dbReference>
<comment type="caution">
    <text evidence="2">The sequence shown here is derived from an EMBL/GenBank/DDBJ whole genome shotgun (WGS) entry which is preliminary data.</text>
</comment>
<dbReference type="PANTHER" id="PTHR43798">
    <property type="entry name" value="MONOACYLGLYCEROL LIPASE"/>
    <property type="match status" value="1"/>
</dbReference>
<evidence type="ECO:0000313" key="3">
    <source>
        <dbReference type="Proteomes" id="UP000774570"/>
    </source>
</evidence>
<dbReference type="RefSeq" id="WP_220169017.1">
    <property type="nucleotide sequence ID" value="NZ_JAIBOA010000018.1"/>
</dbReference>
<sequence>MTEPTGDLDAAAGATGATALSAVPAGLEAVVEAGGERVHLTDTGRPDGPTLLITNGLGGAGFDWRAVVERLSGAYRIVLLDRPGLGLSPAAQAPPSLRRDVAVLADVAAWTGGPVTVLAHSMGGFHAEALARQWPALVSALVLVDPSYEADARPPAVRFATLAAPVAQAAGSALGATGLLRLAGPAGRRFAMRFTSSVPDATPDAEVRAVYGRGTVLGTMLTENIAYREMAADLAGLRERLPFPPVPLVVLTALGDVDGDKARREWASGHARLAAMTPLGRQVELTDSLHMVQIDRPDAVADAVAAVHEGRA</sequence>
<proteinExistence type="predicted"/>
<feature type="domain" description="AB hydrolase-1" evidence="1">
    <location>
        <begin position="52"/>
        <end position="303"/>
    </location>
</feature>
<reference evidence="2 3" key="1">
    <citation type="submission" date="2021-07" db="EMBL/GenBank/DDBJ databases">
        <title>Actinomadura sp. PM05-2 isolated from lichen.</title>
        <authorList>
            <person name="Somphong A."/>
            <person name="Phongsopitanun W."/>
            <person name="Tanasupawat S."/>
            <person name="Peongsungnone V."/>
        </authorList>
    </citation>
    <scope>NUCLEOTIDE SEQUENCE [LARGE SCALE GENOMIC DNA]</scope>
    <source>
        <strain evidence="2 3">PM05-2</strain>
    </source>
</reference>
<dbReference type="Gene3D" id="3.40.50.1820">
    <property type="entry name" value="alpha/beta hydrolase"/>
    <property type="match status" value="1"/>
</dbReference>
<evidence type="ECO:0000313" key="2">
    <source>
        <dbReference type="EMBL" id="MBW8485781.1"/>
    </source>
</evidence>
<protein>
    <submittedName>
        <fullName evidence="2">Alpha/beta hydrolase</fullName>
    </submittedName>
</protein>
<dbReference type="Proteomes" id="UP000774570">
    <property type="component" value="Unassembled WGS sequence"/>
</dbReference>
<dbReference type="SUPFAM" id="SSF53474">
    <property type="entry name" value="alpha/beta-Hydrolases"/>
    <property type="match status" value="1"/>
</dbReference>
<dbReference type="InterPro" id="IPR000073">
    <property type="entry name" value="AB_hydrolase_1"/>
</dbReference>
<keyword evidence="3" id="KW-1185">Reference proteome</keyword>
<dbReference type="PANTHER" id="PTHR43798:SF33">
    <property type="entry name" value="HYDROLASE, PUTATIVE (AFU_ORTHOLOGUE AFUA_2G14860)-RELATED"/>
    <property type="match status" value="1"/>
</dbReference>
<gene>
    <name evidence="2" type="ORF">K1Y72_25600</name>
</gene>
<name>A0ABS7FZA8_9ACTN</name>
<accession>A0ABS7FZA8</accession>
<dbReference type="EMBL" id="JAIBOA010000018">
    <property type="protein sequence ID" value="MBW8485781.1"/>
    <property type="molecule type" value="Genomic_DNA"/>
</dbReference>